<comment type="caution">
    <text evidence="2">The sequence shown here is derived from an EMBL/GenBank/DDBJ whole genome shotgun (WGS) entry which is preliminary data.</text>
</comment>
<dbReference type="GeneID" id="79314099"/>
<dbReference type="EMBL" id="JBHTBF010000002">
    <property type="protein sequence ID" value="MFC7316186.1"/>
    <property type="molecule type" value="Genomic_DNA"/>
</dbReference>
<name>A0ABD6A6H1_9EURY</name>
<keyword evidence="1" id="KW-0472">Membrane</keyword>
<keyword evidence="3" id="KW-1185">Reference proteome</keyword>
<dbReference type="AlphaFoldDB" id="A0ABD6A6H1"/>
<feature type="transmembrane region" description="Helical" evidence="1">
    <location>
        <begin position="46"/>
        <end position="66"/>
    </location>
</feature>
<gene>
    <name evidence="2" type="ORF">ACFQPE_05165</name>
</gene>
<keyword evidence="1" id="KW-0812">Transmembrane</keyword>
<feature type="transmembrane region" description="Helical" evidence="1">
    <location>
        <begin position="72"/>
        <end position="89"/>
    </location>
</feature>
<organism evidence="2 3">
    <name type="scientific">Halomarina halobia</name>
    <dbReference type="NCBI Taxonomy" id="3033386"/>
    <lineage>
        <taxon>Archaea</taxon>
        <taxon>Methanobacteriati</taxon>
        <taxon>Methanobacteriota</taxon>
        <taxon>Stenosarchaea group</taxon>
        <taxon>Halobacteria</taxon>
        <taxon>Halobacteriales</taxon>
        <taxon>Natronomonadaceae</taxon>
        <taxon>Halomarina</taxon>
    </lineage>
</organism>
<keyword evidence="1" id="KW-1133">Transmembrane helix</keyword>
<protein>
    <submittedName>
        <fullName evidence="2">Uncharacterized protein</fullName>
    </submittedName>
</protein>
<accession>A0ABD6A6H1</accession>
<evidence type="ECO:0000313" key="2">
    <source>
        <dbReference type="EMBL" id="MFC7316186.1"/>
    </source>
</evidence>
<evidence type="ECO:0000256" key="1">
    <source>
        <dbReference type="SAM" id="Phobius"/>
    </source>
</evidence>
<proteinExistence type="predicted"/>
<reference evidence="2 3" key="1">
    <citation type="journal article" date="2019" name="Int. J. Syst. Evol. Microbiol.">
        <title>The Global Catalogue of Microorganisms (GCM) 10K type strain sequencing project: providing services to taxonomists for standard genome sequencing and annotation.</title>
        <authorList>
            <consortium name="The Broad Institute Genomics Platform"/>
            <consortium name="The Broad Institute Genome Sequencing Center for Infectious Disease"/>
            <person name="Wu L."/>
            <person name="Ma J."/>
        </authorList>
    </citation>
    <scope>NUCLEOTIDE SEQUENCE [LARGE SCALE GENOMIC DNA]</scope>
    <source>
        <strain evidence="2 3">PSR21</strain>
    </source>
</reference>
<dbReference type="Proteomes" id="UP001596547">
    <property type="component" value="Unassembled WGS sequence"/>
</dbReference>
<sequence length="93" mass="9566">MLAPRGIFGIPHGILSSPDERIAFAIGLVALVAAVLHDGDRDLRPVSGAAVVGILVALGGSFVAPPLVTDEWHVPVFVVLLVIAGAVVARRRG</sequence>
<evidence type="ECO:0000313" key="3">
    <source>
        <dbReference type="Proteomes" id="UP001596547"/>
    </source>
</evidence>
<feature type="transmembrane region" description="Helical" evidence="1">
    <location>
        <begin position="22"/>
        <end position="39"/>
    </location>
</feature>
<dbReference type="RefSeq" id="WP_276304550.1">
    <property type="nucleotide sequence ID" value="NZ_CP119992.1"/>
</dbReference>